<dbReference type="eggNOG" id="COG3409">
    <property type="taxonomic scope" value="Bacteria"/>
</dbReference>
<dbReference type="GO" id="GO:0016998">
    <property type="term" value="P:cell wall macromolecule catabolic process"/>
    <property type="evidence" value="ECO:0007669"/>
    <property type="project" value="InterPro"/>
</dbReference>
<evidence type="ECO:0000256" key="3">
    <source>
        <dbReference type="ARBA" id="ARBA00023295"/>
    </source>
</evidence>
<dbReference type="PANTHER" id="PTHR34135:SF2">
    <property type="entry name" value="LYSOZYME"/>
    <property type="match status" value="1"/>
</dbReference>
<dbReference type="PANTHER" id="PTHR34135">
    <property type="entry name" value="LYSOZYME"/>
    <property type="match status" value="1"/>
</dbReference>
<dbReference type="Gene3D" id="3.20.20.80">
    <property type="entry name" value="Glycosidases"/>
    <property type="match status" value="1"/>
</dbReference>
<evidence type="ECO:0000313" key="5">
    <source>
        <dbReference type="EMBL" id="AGK95419.1"/>
    </source>
</evidence>
<evidence type="ECO:0000256" key="1">
    <source>
        <dbReference type="ARBA" id="ARBA00010646"/>
    </source>
</evidence>
<keyword evidence="3" id="KW-0326">Glycosidase</keyword>
<evidence type="ECO:0000313" key="6">
    <source>
        <dbReference type="Proteomes" id="UP000013523"/>
    </source>
</evidence>
<dbReference type="GO" id="GO:0009253">
    <property type="term" value="P:peptidoglycan catabolic process"/>
    <property type="evidence" value="ECO:0007669"/>
    <property type="project" value="InterPro"/>
</dbReference>
<reference evidence="5 6" key="1">
    <citation type="submission" date="2012-01" db="EMBL/GenBank/DDBJ databases">
        <title>Complete sequence of chromosome of Clostridium pasteurianum BC1.</title>
        <authorList>
            <consortium name="US DOE Joint Genome Institute"/>
            <person name="Lucas S."/>
            <person name="Han J."/>
            <person name="Lapidus A."/>
            <person name="Cheng J.-F."/>
            <person name="Goodwin L."/>
            <person name="Pitluck S."/>
            <person name="Peters L."/>
            <person name="Mikhailova N."/>
            <person name="Teshima H."/>
            <person name="Detter J.C."/>
            <person name="Han C."/>
            <person name="Tapia R."/>
            <person name="Land M."/>
            <person name="Hauser L."/>
            <person name="Kyrpides N."/>
            <person name="Ivanova N."/>
            <person name="Pagani I."/>
            <person name="Dunn J."/>
            <person name="Taghavi S."/>
            <person name="Francis A."/>
            <person name="van der Lelie D."/>
            <person name="Woyke T."/>
        </authorList>
    </citation>
    <scope>NUCLEOTIDE SEQUENCE [LARGE SCALE GENOMIC DNA]</scope>
    <source>
        <strain evidence="5 6">BC1</strain>
    </source>
</reference>
<proteinExistence type="inferred from homology"/>
<dbReference type="EMBL" id="CP003261">
    <property type="protein sequence ID" value="AGK95419.1"/>
    <property type="molecule type" value="Genomic_DNA"/>
</dbReference>
<dbReference type="GO" id="GO:0016052">
    <property type="term" value="P:carbohydrate catabolic process"/>
    <property type="evidence" value="ECO:0007669"/>
    <property type="project" value="TreeGrafter"/>
</dbReference>
<dbReference type="KEGG" id="cpas:Clopa_0357"/>
<evidence type="ECO:0000256" key="2">
    <source>
        <dbReference type="ARBA" id="ARBA00022801"/>
    </source>
</evidence>
<dbReference type="SUPFAM" id="SSF51445">
    <property type="entry name" value="(Trans)glycosidases"/>
    <property type="match status" value="1"/>
</dbReference>
<dbReference type="Pfam" id="PF01471">
    <property type="entry name" value="PG_binding_1"/>
    <property type="match status" value="2"/>
</dbReference>
<dbReference type="SUPFAM" id="SSF47090">
    <property type="entry name" value="PGBD-like"/>
    <property type="match status" value="2"/>
</dbReference>
<dbReference type="Pfam" id="PF01183">
    <property type="entry name" value="Glyco_hydro_25"/>
    <property type="match status" value="1"/>
</dbReference>
<feature type="domain" description="Peptidoglycan binding-like" evidence="4">
    <location>
        <begin position="196"/>
        <end position="250"/>
    </location>
</feature>
<dbReference type="InterPro" id="IPR002053">
    <property type="entry name" value="Glyco_hydro_25"/>
</dbReference>
<protein>
    <submittedName>
        <fullName evidence="5">Lysozyme M1 (1,4-beta-N-acetylmuramidase)</fullName>
    </submittedName>
</protein>
<dbReference type="GO" id="GO:0003796">
    <property type="term" value="F:lysozyme activity"/>
    <property type="evidence" value="ECO:0007669"/>
    <property type="project" value="InterPro"/>
</dbReference>
<accession>R4K4E4</accession>
<dbReference type="InterPro" id="IPR002477">
    <property type="entry name" value="Peptidoglycan-bd-like"/>
</dbReference>
<dbReference type="PATRIC" id="fig|86416.3.peg.335"/>
<dbReference type="InterPro" id="IPR036366">
    <property type="entry name" value="PGBDSf"/>
</dbReference>
<dbReference type="RefSeq" id="WP_015613746.1">
    <property type="nucleotide sequence ID" value="NC_021182.1"/>
</dbReference>
<dbReference type="InterPro" id="IPR036365">
    <property type="entry name" value="PGBD-like_sf"/>
</dbReference>
<dbReference type="OrthoDB" id="9800780at2"/>
<feature type="domain" description="Peptidoglycan binding-like" evidence="4">
    <location>
        <begin position="281"/>
        <end position="317"/>
    </location>
</feature>
<dbReference type="InterPro" id="IPR018077">
    <property type="entry name" value="Glyco_hydro_fam25_subgr"/>
</dbReference>
<dbReference type="HOGENOM" id="CLU_044973_2_0_9"/>
<dbReference type="AlphaFoldDB" id="R4K4E4"/>
<keyword evidence="2" id="KW-0378">Hydrolase</keyword>
<dbReference type="PROSITE" id="PS51904">
    <property type="entry name" value="GLYCOSYL_HYDROL_F25_2"/>
    <property type="match status" value="1"/>
</dbReference>
<dbReference type="InterPro" id="IPR017853">
    <property type="entry name" value="GH"/>
</dbReference>
<dbReference type="Proteomes" id="UP000013523">
    <property type="component" value="Chromosome"/>
</dbReference>
<organism evidence="5 6">
    <name type="scientific">Clostridium pasteurianum BC1</name>
    <dbReference type="NCBI Taxonomy" id="86416"/>
    <lineage>
        <taxon>Bacteria</taxon>
        <taxon>Bacillati</taxon>
        <taxon>Bacillota</taxon>
        <taxon>Clostridia</taxon>
        <taxon>Eubacteriales</taxon>
        <taxon>Clostridiaceae</taxon>
        <taxon>Clostridium</taxon>
    </lineage>
</organism>
<sequence>MVMKGIDIYSDTIITDWNAVKVDGVQAVYIKATEGLTYVNPLMDSQYKNAKDRGLKVGFYHFAARNAPAQEYQHFINTIGKYQQDLKPWLDYEVANPDMNFVAAFMALNPGLLLYAAHNVADASGLPKNKIVIAEPNTSPLDTRGYAGIQYTWTGRLPGTQGNMDIDLFSNDVLIDANNVVLAAAPQVAQPVQQGDPAVRIIQMQLNTLLKKGLVVDSFDGPVTTAAKKEFQGIMGLVQDAVWGPKTIAAVTEIYSKPLDGVKEIHHEYATRFIQWVVGASIDGIFGNETKIKVQNWQASHGLTPDGVVGPATWAKMLG</sequence>
<name>R4K4E4_CLOPA</name>
<dbReference type="Gene3D" id="1.10.101.10">
    <property type="entry name" value="PGBD-like superfamily/PGBD"/>
    <property type="match status" value="2"/>
</dbReference>
<evidence type="ECO:0000259" key="4">
    <source>
        <dbReference type="Pfam" id="PF01471"/>
    </source>
</evidence>
<dbReference type="eggNOG" id="COG3757">
    <property type="taxonomic scope" value="Bacteria"/>
</dbReference>
<keyword evidence="6" id="KW-1185">Reference proteome</keyword>
<dbReference type="STRING" id="86416.Clopa_0357"/>
<dbReference type="SMART" id="SM00641">
    <property type="entry name" value="Glyco_25"/>
    <property type="match status" value="1"/>
</dbReference>
<comment type="similarity">
    <text evidence="1">Belongs to the glycosyl hydrolase 25 family.</text>
</comment>
<gene>
    <name evidence="5" type="ORF">Clopa_0357</name>
</gene>